<evidence type="ECO:0000256" key="1">
    <source>
        <dbReference type="SAM" id="Phobius"/>
    </source>
</evidence>
<keyword evidence="1" id="KW-0472">Membrane</keyword>
<keyword evidence="1" id="KW-1133">Transmembrane helix</keyword>
<accession>X0XMZ6</accession>
<feature type="transmembrane region" description="Helical" evidence="1">
    <location>
        <begin position="43"/>
        <end position="63"/>
    </location>
</feature>
<evidence type="ECO:0000313" key="2">
    <source>
        <dbReference type="EMBL" id="GAG37993.1"/>
    </source>
</evidence>
<comment type="caution">
    <text evidence="2">The sequence shown here is derived from an EMBL/GenBank/DDBJ whole genome shotgun (WGS) entry which is preliminary data.</text>
</comment>
<gene>
    <name evidence="2" type="ORF">S01H1_61927</name>
</gene>
<organism evidence="2">
    <name type="scientific">marine sediment metagenome</name>
    <dbReference type="NCBI Taxonomy" id="412755"/>
    <lineage>
        <taxon>unclassified sequences</taxon>
        <taxon>metagenomes</taxon>
        <taxon>ecological metagenomes</taxon>
    </lineage>
</organism>
<dbReference type="AlphaFoldDB" id="X0XMZ6"/>
<proteinExistence type="predicted"/>
<keyword evidence="1" id="KW-0812">Transmembrane</keyword>
<dbReference type="EMBL" id="BARS01040648">
    <property type="protein sequence ID" value="GAG37993.1"/>
    <property type="molecule type" value="Genomic_DNA"/>
</dbReference>
<sequence length="70" mass="7397">MKLNGQLMRPLVVIGAAALAALFLVGVDELAQALFNVEADRFVRVVILLSGILGGGAAGRAYFERADDHD</sequence>
<name>X0XMZ6_9ZZZZ</name>
<protein>
    <submittedName>
        <fullName evidence="2">Uncharacterized protein</fullName>
    </submittedName>
</protein>
<reference evidence="2" key="1">
    <citation type="journal article" date="2014" name="Front. Microbiol.">
        <title>High frequency of phylogenetically diverse reductive dehalogenase-homologous genes in deep subseafloor sedimentary metagenomes.</title>
        <authorList>
            <person name="Kawai M."/>
            <person name="Futagami T."/>
            <person name="Toyoda A."/>
            <person name="Takaki Y."/>
            <person name="Nishi S."/>
            <person name="Hori S."/>
            <person name="Arai W."/>
            <person name="Tsubouchi T."/>
            <person name="Morono Y."/>
            <person name="Uchiyama I."/>
            <person name="Ito T."/>
            <person name="Fujiyama A."/>
            <person name="Inagaki F."/>
            <person name="Takami H."/>
        </authorList>
    </citation>
    <scope>NUCLEOTIDE SEQUENCE</scope>
    <source>
        <strain evidence="2">Expedition CK06-06</strain>
    </source>
</reference>